<reference evidence="3 4" key="1">
    <citation type="submission" date="2019-03" db="EMBL/GenBank/DDBJ databases">
        <title>Genomic Encyclopedia of Type Strains, Phase IV (KMG-IV): sequencing the most valuable type-strain genomes for metagenomic binning, comparative biology and taxonomic classification.</title>
        <authorList>
            <person name="Goeker M."/>
        </authorList>
    </citation>
    <scope>NUCLEOTIDE SEQUENCE [LARGE SCALE GENOMIC DNA]</scope>
    <source>
        <strain evidence="3 4">DSM 7445</strain>
    </source>
</reference>
<dbReference type="PANTHER" id="PTHR43777:SF1">
    <property type="entry name" value="MOLYBDENUM COFACTOR CYTIDYLYLTRANSFERASE"/>
    <property type="match status" value="1"/>
</dbReference>
<dbReference type="EMBL" id="SLZQ01000013">
    <property type="protein sequence ID" value="TCS34375.1"/>
    <property type="molecule type" value="Genomic_DNA"/>
</dbReference>
<dbReference type="RefSeq" id="WP_243656828.1">
    <property type="nucleotide sequence ID" value="NZ_SLZQ01000013.1"/>
</dbReference>
<gene>
    <name evidence="3" type="ORF">EDC30_11371</name>
</gene>
<sequence length="213" mass="22793">MQPEQDPMASHSSSAYAGILLAAGRGSRFDPAGRQNKLLQLLADGETVVAHAAMNLRAALCHTLAVIPAGSPLLTTHLSSKGIAVSKCLDAASGMAASLTHGLRQTHDALGWVIALGDMPFVKADTIHRLIEALRQGADIAVPCYHGQRGNPVAFSRRHLDRLLQLSGDAGARQLLQAYPLQEIEVDDPGICRDIDTVDDLRNCRDKKENVHA</sequence>
<dbReference type="PANTHER" id="PTHR43777">
    <property type="entry name" value="MOLYBDENUM COFACTOR CYTIDYLYLTRANSFERASE"/>
    <property type="match status" value="1"/>
</dbReference>
<evidence type="ECO:0000256" key="1">
    <source>
        <dbReference type="ARBA" id="ARBA00022842"/>
    </source>
</evidence>
<evidence type="ECO:0000259" key="2">
    <source>
        <dbReference type="Pfam" id="PF12804"/>
    </source>
</evidence>
<organism evidence="3 4">
    <name type="scientific">Paucimonas lemoignei</name>
    <name type="common">Pseudomonas lemoignei</name>
    <dbReference type="NCBI Taxonomy" id="29443"/>
    <lineage>
        <taxon>Bacteria</taxon>
        <taxon>Pseudomonadati</taxon>
        <taxon>Pseudomonadota</taxon>
        <taxon>Betaproteobacteria</taxon>
        <taxon>Burkholderiales</taxon>
        <taxon>Burkholderiaceae</taxon>
        <taxon>Paucimonas</taxon>
    </lineage>
</organism>
<dbReference type="InterPro" id="IPR025877">
    <property type="entry name" value="MobA-like_NTP_Trfase"/>
</dbReference>
<name>A0A4R3HRK8_PAULE</name>
<evidence type="ECO:0000313" key="3">
    <source>
        <dbReference type="EMBL" id="TCS34375.1"/>
    </source>
</evidence>
<dbReference type="Proteomes" id="UP000295382">
    <property type="component" value="Unassembled WGS sequence"/>
</dbReference>
<feature type="domain" description="MobA-like NTP transferase" evidence="2">
    <location>
        <begin position="18"/>
        <end position="179"/>
    </location>
</feature>
<keyword evidence="3" id="KW-0548">Nucleotidyltransferase</keyword>
<dbReference type="Pfam" id="PF12804">
    <property type="entry name" value="NTP_transf_3"/>
    <property type="match status" value="1"/>
</dbReference>
<dbReference type="AlphaFoldDB" id="A0A4R3HRK8"/>
<comment type="caution">
    <text evidence="3">The sequence shown here is derived from an EMBL/GenBank/DDBJ whole genome shotgun (WGS) entry which is preliminary data.</text>
</comment>
<dbReference type="GO" id="GO:0016779">
    <property type="term" value="F:nucleotidyltransferase activity"/>
    <property type="evidence" value="ECO:0007669"/>
    <property type="project" value="UniProtKB-KW"/>
</dbReference>
<dbReference type="CDD" id="cd04182">
    <property type="entry name" value="GT_2_like_f"/>
    <property type="match status" value="1"/>
</dbReference>
<dbReference type="Gene3D" id="3.90.550.10">
    <property type="entry name" value="Spore Coat Polysaccharide Biosynthesis Protein SpsA, Chain A"/>
    <property type="match status" value="1"/>
</dbReference>
<keyword evidence="3" id="KW-0808">Transferase</keyword>
<keyword evidence="4" id="KW-1185">Reference proteome</keyword>
<dbReference type="InterPro" id="IPR029044">
    <property type="entry name" value="Nucleotide-diphossugar_trans"/>
</dbReference>
<dbReference type="SUPFAM" id="SSF53448">
    <property type="entry name" value="Nucleotide-diphospho-sugar transferases"/>
    <property type="match status" value="1"/>
</dbReference>
<proteinExistence type="predicted"/>
<accession>A0A4R3HRK8</accession>
<protein>
    <submittedName>
        <fullName evidence="3">Molybdenum cofactor cytidylyltransferase</fullName>
    </submittedName>
</protein>
<evidence type="ECO:0000313" key="4">
    <source>
        <dbReference type="Proteomes" id="UP000295382"/>
    </source>
</evidence>
<keyword evidence="1" id="KW-0460">Magnesium</keyword>